<dbReference type="GO" id="GO:0006289">
    <property type="term" value="P:nucleotide-excision repair"/>
    <property type="evidence" value="ECO:0007669"/>
    <property type="project" value="TreeGrafter"/>
</dbReference>
<comment type="cofactor">
    <cofactor evidence="11">
        <name>[4Fe-4S] cluster</name>
        <dbReference type="ChEBI" id="CHEBI:49883"/>
    </cofactor>
    <text evidence="11">Binds 1 [4Fe-4S] cluster.</text>
</comment>
<keyword evidence="9 11" id="KW-0456">Lyase</keyword>
<evidence type="ECO:0000259" key="12">
    <source>
        <dbReference type="SMART" id="SM00478"/>
    </source>
</evidence>
<dbReference type="InterPro" id="IPR005759">
    <property type="entry name" value="Nth"/>
</dbReference>
<dbReference type="STRING" id="744872.Spica_2109"/>
<dbReference type="EC" id="4.2.99.18" evidence="11"/>
<evidence type="ECO:0000256" key="2">
    <source>
        <dbReference type="ARBA" id="ARBA00022485"/>
    </source>
</evidence>
<keyword evidence="11" id="KW-0238">DNA-binding</keyword>
<dbReference type="GO" id="GO:0003677">
    <property type="term" value="F:DNA binding"/>
    <property type="evidence" value="ECO:0007669"/>
    <property type="project" value="UniProtKB-UniRule"/>
</dbReference>
<reference evidence="14" key="1">
    <citation type="journal article" date="2013" name="Stand. Genomic Sci.">
        <title>Genome sequence of the thermophilic fresh-water bacterium Spirochaeta caldaria type strain (H1(T)), reclassification of Spirochaeta caldaria, Spirochaeta stenostrepta, and Spirochaeta zuelzerae in the genus Treponema as Treponema caldaria comb. nov., Treponema stenostrepta comb. nov., and Treponema zuelzerae comb. nov., and emendation of the genus Treponema.</title>
        <authorList>
            <person name="Abt B."/>
            <person name="Goker M."/>
            <person name="Scheuner C."/>
            <person name="Han C."/>
            <person name="Lu M."/>
            <person name="Misra M."/>
            <person name="Lapidus A."/>
            <person name="Nolan M."/>
            <person name="Lucas S."/>
            <person name="Hammon N."/>
            <person name="Deshpande S."/>
            <person name="Cheng J.F."/>
            <person name="Tapia R."/>
            <person name="Goodwin L.A."/>
            <person name="Pitluck S."/>
            <person name="Liolios K."/>
            <person name="Pagani I."/>
            <person name="Ivanova N."/>
            <person name="Mavromatis K."/>
            <person name="Mikhailova N."/>
            <person name="Huntemann M."/>
            <person name="Pati A."/>
            <person name="Chen A."/>
            <person name="Palaniappan K."/>
            <person name="Land M."/>
            <person name="Hauser L."/>
            <person name="Jeffries C.D."/>
            <person name="Rohde M."/>
            <person name="Spring S."/>
            <person name="Gronow S."/>
            <person name="Detter J.C."/>
            <person name="Bristow J."/>
            <person name="Eisen J.A."/>
            <person name="Markowitz V."/>
            <person name="Hugenholtz P."/>
            <person name="Kyrpides N.C."/>
            <person name="Woyke T."/>
            <person name="Klenk H.P."/>
        </authorList>
    </citation>
    <scope>NUCLEOTIDE SEQUENCE</scope>
    <source>
        <strain evidence="14">ATCC 51460 / DSM 7334 / H1</strain>
    </source>
</reference>
<evidence type="ECO:0000256" key="9">
    <source>
        <dbReference type="ARBA" id="ARBA00023239"/>
    </source>
</evidence>
<dbReference type="PROSITE" id="PS00764">
    <property type="entry name" value="ENDONUCLEASE_III_1"/>
    <property type="match status" value="1"/>
</dbReference>
<feature type="binding site" evidence="11">
    <location>
        <position position="214"/>
    </location>
    <ligand>
        <name>[4Fe-4S] cluster</name>
        <dbReference type="ChEBI" id="CHEBI:49883"/>
    </ligand>
</feature>
<protein>
    <recommendedName>
        <fullName evidence="11">Endonuclease III</fullName>
        <ecNumber evidence="11">4.2.99.18</ecNumber>
    </recommendedName>
    <alternativeName>
        <fullName evidence="11">DNA-(apurinic or apyrimidinic site) lyase</fullName>
    </alternativeName>
</protein>
<evidence type="ECO:0000256" key="11">
    <source>
        <dbReference type="HAMAP-Rule" id="MF_00942"/>
    </source>
</evidence>
<dbReference type="CDD" id="cd00056">
    <property type="entry name" value="ENDO3c"/>
    <property type="match status" value="1"/>
</dbReference>
<keyword evidence="14" id="KW-1185">Reference proteome</keyword>
<dbReference type="RefSeq" id="WP_013969522.1">
    <property type="nucleotide sequence ID" value="NC_015732.1"/>
</dbReference>
<feature type="domain" description="HhH-GPD" evidence="12">
    <location>
        <begin position="55"/>
        <end position="202"/>
    </location>
</feature>
<keyword evidence="10 11" id="KW-0326">Glycosidase</keyword>
<feature type="binding site" evidence="11">
    <location>
        <position position="204"/>
    </location>
    <ligand>
        <name>[4Fe-4S] cluster</name>
        <dbReference type="ChEBI" id="CHEBI:49883"/>
    </ligand>
</feature>
<dbReference type="SMART" id="SM00478">
    <property type="entry name" value="ENDO3c"/>
    <property type="match status" value="1"/>
</dbReference>
<keyword evidence="2 11" id="KW-0004">4Fe-4S</keyword>
<feature type="binding site" evidence="11">
    <location>
        <position position="211"/>
    </location>
    <ligand>
        <name>[4Fe-4S] cluster</name>
        <dbReference type="ChEBI" id="CHEBI:49883"/>
    </ligand>
</feature>
<evidence type="ECO:0000256" key="3">
    <source>
        <dbReference type="ARBA" id="ARBA00022723"/>
    </source>
</evidence>
<dbReference type="SUPFAM" id="SSF48150">
    <property type="entry name" value="DNA-glycosylase"/>
    <property type="match status" value="1"/>
</dbReference>
<dbReference type="EMBL" id="CP002868">
    <property type="protein sequence ID" value="AEJ20234.1"/>
    <property type="molecule type" value="Genomic_DNA"/>
</dbReference>
<evidence type="ECO:0000256" key="7">
    <source>
        <dbReference type="ARBA" id="ARBA00023014"/>
    </source>
</evidence>
<sequence length="229" mass="25831">MPNSSVPWDTIFAILETWQQDLEKQGIDLPSVSNLAFEAETDTYRPWVVLVSTVISLRTKDAVTLSSSRRLLAKAPTPEALVKLTKDEIAQSIYPAGFYRTKAEHLHTIADLLIHQYDGKVPDTLEVLLSLPGVGRKTANLVLSEGFGQDAICVDTHVHRICNRTGWVVTKVPEETEQALRHILPRPYWRRINWLLVQFGQQICRPQSPLCSQCPLTSFCKRQGVSKSR</sequence>
<dbReference type="InterPro" id="IPR004036">
    <property type="entry name" value="Endonuclease-III-like_CS2"/>
</dbReference>
<keyword evidence="3 11" id="KW-0479">Metal-binding</keyword>
<dbReference type="InterPro" id="IPR023170">
    <property type="entry name" value="HhH_base_excis_C"/>
</dbReference>
<evidence type="ECO:0000313" key="14">
    <source>
        <dbReference type="Proteomes" id="UP000000503"/>
    </source>
</evidence>
<dbReference type="PANTHER" id="PTHR43286">
    <property type="entry name" value="ENDONUCLEASE III-LIKE PROTEIN 1"/>
    <property type="match status" value="1"/>
</dbReference>
<dbReference type="KEGG" id="scd:Spica_2109"/>
<evidence type="ECO:0000256" key="8">
    <source>
        <dbReference type="ARBA" id="ARBA00023204"/>
    </source>
</evidence>
<keyword evidence="6 11" id="KW-0408">Iron</keyword>
<dbReference type="GO" id="GO:0046872">
    <property type="term" value="F:metal ion binding"/>
    <property type="evidence" value="ECO:0007669"/>
    <property type="project" value="UniProtKB-KW"/>
</dbReference>
<dbReference type="Gene3D" id="1.10.1670.10">
    <property type="entry name" value="Helix-hairpin-Helix base-excision DNA repair enzymes (C-terminal)"/>
    <property type="match status" value="1"/>
</dbReference>
<dbReference type="HOGENOM" id="CLU_012862_3_4_12"/>
<gene>
    <name evidence="11" type="primary">nth</name>
    <name evidence="13" type="ordered locus">Spica_2109</name>
</gene>
<comment type="similarity">
    <text evidence="1 11">Belongs to the Nth/MutY family.</text>
</comment>
<dbReference type="AlphaFoldDB" id="F8F0U8"/>
<dbReference type="InterPro" id="IPR003651">
    <property type="entry name" value="Endonuclease3_FeS-loop_motif"/>
</dbReference>
<dbReference type="PROSITE" id="PS01155">
    <property type="entry name" value="ENDONUCLEASE_III_2"/>
    <property type="match status" value="1"/>
</dbReference>
<proteinExistence type="inferred from homology"/>
<name>F8F0U8_GRAC1</name>
<organism evidence="13 14">
    <name type="scientific">Gracilinema caldarium (strain ATCC 51460 / DSM 7334 / H1)</name>
    <name type="common">Treponema caldarium</name>
    <dbReference type="NCBI Taxonomy" id="744872"/>
    <lineage>
        <taxon>Bacteria</taxon>
        <taxon>Pseudomonadati</taxon>
        <taxon>Spirochaetota</taxon>
        <taxon>Spirochaetia</taxon>
        <taxon>Spirochaetales</taxon>
        <taxon>Breznakiellaceae</taxon>
        <taxon>Gracilinema</taxon>
    </lineage>
</organism>
<dbReference type="GO" id="GO:0051539">
    <property type="term" value="F:4 iron, 4 sulfur cluster binding"/>
    <property type="evidence" value="ECO:0007669"/>
    <property type="project" value="UniProtKB-UniRule"/>
</dbReference>
<evidence type="ECO:0000313" key="13">
    <source>
        <dbReference type="EMBL" id="AEJ20234.1"/>
    </source>
</evidence>
<dbReference type="SMART" id="SM00525">
    <property type="entry name" value="FES"/>
    <property type="match status" value="1"/>
</dbReference>
<accession>F8F0U8</accession>
<dbReference type="GO" id="GO:0000703">
    <property type="term" value="F:oxidized pyrimidine nucleobase lesion DNA N-glycosylase activity"/>
    <property type="evidence" value="ECO:0007669"/>
    <property type="project" value="TreeGrafter"/>
</dbReference>
<comment type="function">
    <text evidence="11">DNA repair enzyme that has both DNA N-glycosylase activity and AP-lyase activity. The DNA N-glycosylase activity releases various damaged pyrimidines from DNA by cleaving the N-glycosidic bond, leaving an AP (apurinic/apyrimidinic) site. The AP-lyase activity cleaves the phosphodiester bond 3' to the AP site by a beta-elimination, leaving a 3'-terminal unsaturated sugar and a product with a terminal 5'-phosphate.</text>
</comment>
<dbReference type="Gene3D" id="1.10.340.30">
    <property type="entry name" value="Hypothetical protein, domain 2"/>
    <property type="match status" value="1"/>
</dbReference>
<dbReference type="OrthoDB" id="9800977at2"/>
<dbReference type="InterPro" id="IPR011257">
    <property type="entry name" value="DNA_glycosylase"/>
</dbReference>
<keyword evidence="8 11" id="KW-0234">DNA repair</keyword>
<dbReference type="FunFam" id="1.10.340.30:FF:000001">
    <property type="entry name" value="Endonuclease III"/>
    <property type="match status" value="1"/>
</dbReference>
<feature type="binding site" evidence="11">
    <location>
        <position position="220"/>
    </location>
    <ligand>
        <name>[4Fe-4S] cluster</name>
        <dbReference type="ChEBI" id="CHEBI:49883"/>
    </ligand>
</feature>
<dbReference type="Pfam" id="PF00730">
    <property type="entry name" value="HhH-GPD"/>
    <property type="match status" value="1"/>
</dbReference>
<dbReference type="GO" id="GO:0006285">
    <property type="term" value="P:base-excision repair, AP site formation"/>
    <property type="evidence" value="ECO:0007669"/>
    <property type="project" value="TreeGrafter"/>
</dbReference>
<keyword evidence="4 11" id="KW-0227">DNA damage</keyword>
<evidence type="ECO:0000256" key="10">
    <source>
        <dbReference type="ARBA" id="ARBA00023295"/>
    </source>
</evidence>
<evidence type="ECO:0000256" key="5">
    <source>
        <dbReference type="ARBA" id="ARBA00022801"/>
    </source>
</evidence>
<evidence type="ECO:0000256" key="6">
    <source>
        <dbReference type="ARBA" id="ARBA00023004"/>
    </source>
</evidence>
<comment type="catalytic activity">
    <reaction evidence="11">
        <text>2'-deoxyribonucleotide-(2'-deoxyribose 5'-phosphate)-2'-deoxyribonucleotide-DNA = a 3'-end 2'-deoxyribonucleotide-(2,3-dehydro-2,3-deoxyribose 5'-phosphate)-DNA + a 5'-end 5'-phospho-2'-deoxyribonucleoside-DNA + H(+)</text>
        <dbReference type="Rhea" id="RHEA:66592"/>
        <dbReference type="Rhea" id="RHEA-COMP:13180"/>
        <dbReference type="Rhea" id="RHEA-COMP:16897"/>
        <dbReference type="Rhea" id="RHEA-COMP:17067"/>
        <dbReference type="ChEBI" id="CHEBI:15378"/>
        <dbReference type="ChEBI" id="CHEBI:136412"/>
        <dbReference type="ChEBI" id="CHEBI:157695"/>
        <dbReference type="ChEBI" id="CHEBI:167181"/>
        <dbReference type="EC" id="4.2.99.18"/>
    </reaction>
</comment>
<dbReference type="GO" id="GO:0140078">
    <property type="term" value="F:class I DNA-(apurinic or apyrimidinic site) endonuclease activity"/>
    <property type="evidence" value="ECO:0007669"/>
    <property type="project" value="UniProtKB-EC"/>
</dbReference>
<evidence type="ECO:0000256" key="1">
    <source>
        <dbReference type="ARBA" id="ARBA00008343"/>
    </source>
</evidence>
<dbReference type="HAMAP" id="MF_00942">
    <property type="entry name" value="Nth"/>
    <property type="match status" value="1"/>
</dbReference>
<dbReference type="Pfam" id="PF00633">
    <property type="entry name" value="HHH"/>
    <property type="match status" value="1"/>
</dbReference>
<evidence type="ECO:0000256" key="4">
    <source>
        <dbReference type="ARBA" id="ARBA00022763"/>
    </source>
</evidence>
<dbReference type="Proteomes" id="UP000000503">
    <property type="component" value="Chromosome"/>
</dbReference>
<keyword evidence="7 11" id="KW-0411">Iron-sulfur</keyword>
<dbReference type="PANTHER" id="PTHR43286:SF1">
    <property type="entry name" value="ENDONUCLEASE III-LIKE PROTEIN 1"/>
    <property type="match status" value="1"/>
</dbReference>
<dbReference type="InterPro" id="IPR000445">
    <property type="entry name" value="HhH_motif"/>
</dbReference>
<keyword evidence="5 11" id="KW-0378">Hydrolase</keyword>
<dbReference type="InterPro" id="IPR004035">
    <property type="entry name" value="Endouclease-III_FeS-bd_BS"/>
</dbReference>
<dbReference type="eggNOG" id="COG0177">
    <property type="taxonomic scope" value="Bacteria"/>
</dbReference>
<dbReference type="InterPro" id="IPR003265">
    <property type="entry name" value="HhH-GPD_domain"/>
</dbReference>